<comment type="caution">
    <text evidence="2">The sequence shown here is derived from an EMBL/GenBank/DDBJ whole genome shotgun (WGS) entry which is preliminary data.</text>
</comment>
<feature type="region of interest" description="Disordered" evidence="1">
    <location>
        <begin position="243"/>
        <end position="401"/>
    </location>
</feature>
<dbReference type="Proteomes" id="UP001465976">
    <property type="component" value="Unassembled WGS sequence"/>
</dbReference>
<feature type="compositionally biased region" description="Polar residues" evidence="1">
    <location>
        <begin position="82"/>
        <end position="91"/>
    </location>
</feature>
<accession>A0ABR3F7H2</accession>
<evidence type="ECO:0000313" key="2">
    <source>
        <dbReference type="EMBL" id="KAL0571184.1"/>
    </source>
</evidence>
<feature type="compositionally biased region" description="Low complexity" evidence="1">
    <location>
        <begin position="369"/>
        <end position="387"/>
    </location>
</feature>
<feature type="compositionally biased region" description="Pro residues" evidence="1">
    <location>
        <begin position="309"/>
        <end position="323"/>
    </location>
</feature>
<dbReference type="EMBL" id="JBAHYK010000806">
    <property type="protein sequence ID" value="KAL0571184.1"/>
    <property type="molecule type" value="Genomic_DNA"/>
</dbReference>
<sequence length="583" mass="62151">MTVNLQQSNKFFLIPDPIHYLILLPLQILARIRADRVVHRLMGSPESEFHVFIHSTVIYPWAAEANEILESSATARLPNPFHTLTRTSAGQSLGKPDRSSSASLPLPAQIPYHTLPRAHLLSTNNLVDGNASGEGSSSSSSGSDESTNTLPSAGTSSPSGAGPSQLFREPPPPHSPKTQSSFRQPPPPPPLPPQPHSATFSSYATTPIASFQPPNFSLPSAYPTANKSTLPYLAEDESSQNYMTALRRPIKPPAASHPPVILEEASGSSTASGISRSASTGSSSAHAHAIQGMPGQPSSTTTSQDVWRNPPPVQPPRASPSPRPIGGMVNPSDLPPVLPPQRMRSSVGHGSGSGGGGVLNNATTPTPMSNSFSAPAASGSGANASTSVPLPHTPPNPYSATQTQTLMANSTFHTSSTSASPAYAPFLSPLQPPPERCWIEVETTPMEYKLHIRLEGFKRDGITLATRRRRILHIVADSWDTEGGGHFERRISFGYDADLVGVRAEFDGEEVAEPEEIEDSNPSPNGPAEAHPWALAKTYGHQTKSKGYPERQFCLCTPFSPIPNPNTSSDRHPKILLALRHVV</sequence>
<protein>
    <submittedName>
        <fullName evidence="2">Uncharacterized protein</fullName>
    </submittedName>
</protein>
<feature type="compositionally biased region" description="Gly residues" evidence="1">
    <location>
        <begin position="349"/>
        <end position="358"/>
    </location>
</feature>
<reference evidence="2 3" key="1">
    <citation type="submission" date="2024-02" db="EMBL/GenBank/DDBJ databases">
        <title>A draft genome for the cacao thread blight pathogen Marasmius crinis-equi.</title>
        <authorList>
            <person name="Cohen S.P."/>
            <person name="Baruah I.K."/>
            <person name="Amoako-Attah I."/>
            <person name="Bukari Y."/>
            <person name="Meinhardt L.W."/>
            <person name="Bailey B.A."/>
        </authorList>
    </citation>
    <scope>NUCLEOTIDE SEQUENCE [LARGE SCALE GENOMIC DNA]</scope>
    <source>
        <strain evidence="2 3">GH-76</strain>
    </source>
</reference>
<feature type="region of interest" description="Disordered" evidence="1">
    <location>
        <begin position="512"/>
        <end position="531"/>
    </location>
</feature>
<organism evidence="2 3">
    <name type="scientific">Marasmius crinis-equi</name>
    <dbReference type="NCBI Taxonomy" id="585013"/>
    <lineage>
        <taxon>Eukaryota</taxon>
        <taxon>Fungi</taxon>
        <taxon>Dikarya</taxon>
        <taxon>Basidiomycota</taxon>
        <taxon>Agaricomycotina</taxon>
        <taxon>Agaricomycetes</taxon>
        <taxon>Agaricomycetidae</taxon>
        <taxon>Agaricales</taxon>
        <taxon>Marasmiineae</taxon>
        <taxon>Marasmiaceae</taxon>
        <taxon>Marasmius</taxon>
    </lineage>
</organism>
<proteinExistence type="predicted"/>
<feature type="region of interest" description="Disordered" evidence="1">
    <location>
        <begin position="125"/>
        <end position="201"/>
    </location>
</feature>
<evidence type="ECO:0000256" key="1">
    <source>
        <dbReference type="SAM" id="MobiDB-lite"/>
    </source>
</evidence>
<feature type="region of interest" description="Disordered" evidence="1">
    <location>
        <begin position="80"/>
        <end position="107"/>
    </location>
</feature>
<evidence type="ECO:0000313" key="3">
    <source>
        <dbReference type="Proteomes" id="UP001465976"/>
    </source>
</evidence>
<feature type="compositionally biased region" description="Low complexity" evidence="1">
    <location>
        <begin position="133"/>
        <end position="164"/>
    </location>
</feature>
<feature type="compositionally biased region" description="Pro residues" evidence="1">
    <location>
        <begin position="184"/>
        <end position="195"/>
    </location>
</feature>
<gene>
    <name evidence="2" type="ORF">V5O48_010776</name>
</gene>
<name>A0ABR3F7H2_9AGAR</name>
<feature type="compositionally biased region" description="Low complexity" evidence="1">
    <location>
        <begin position="265"/>
        <end position="290"/>
    </location>
</feature>
<feature type="compositionally biased region" description="Polar residues" evidence="1">
    <location>
        <begin position="296"/>
        <end position="306"/>
    </location>
</feature>
<keyword evidence="3" id="KW-1185">Reference proteome</keyword>